<dbReference type="Pfam" id="PF04168">
    <property type="entry name" value="Alpha-E"/>
    <property type="match status" value="1"/>
</dbReference>
<proteinExistence type="predicted"/>
<gene>
    <name evidence="2" type="ORF">EV656_11125</name>
</gene>
<dbReference type="PANTHER" id="PTHR34595">
    <property type="entry name" value="BLR5612 PROTEIN"/>
    <property type="match status" value="1"/>
</dbReference>
<dbReference type="PANTHER" id="PTHR34595:SF7">
    <property type="entry name" value="SLL1039 PROTEIN"/>
    <property type="match status" value="1"/>
</dbReference>
<keyword evidence="3" id="KW-1185">Reference proteome</keyword>
<protein>
    <submittedName>
        <fullName evidence="2">Putative alpha-E superfamily protein</fullName>
    </submittedName>
</protein>
<reference evidence="2 3" key="1">
    <citation type="submission" date="2019-03" db="EMBL/GenBank/DDBJ databases">
        <title>Genomic Encyclopedia of Type Strains, Phase IV (KMG-IV): sequencing the most valuable type-strain genomes for metagenomic binning, comparative biology and taxonomic classification.</title>
        <authorList>
            <person name="Goeker M."/>
        </authorList>
    </citation>
    <scope>NUCLEOTIDE SEQUENCE [LARGE SCALE GENOMIC DNA]</scope>
    <source>
        <strain evidence="2 3">DSM 2781</strain>
    </source>
</reference>
<accession>A0A4R2NJS0</accession>
<organism evidence="2 3">
    <name type="scientific">Rhodovulum adriaticum</name>
    <name type="common">Rhodopseudomonas adriatica</name>
    <dbReference type="NCBI Taxonomy" id="35804"/>
    <lineage>
        <taxon>Bacteria</taxon>
        <taxon>Pseudomonadati</taxon>
        <taxon>Pseudomonadota</taxon>
        <taxon>Alphaproteobacteria</taxon>
        <taxon>Rhodobacterales</taxon>
        <taxon>Paracoccaceae</taxon>
        <taxon>Rhodovulum</taxon>
    </lineage>
</organism>
<sequence length="326" mass="36190">MLSRTANGLFWMSRYVERMENVARLLDAGRRMENLPQPPGAKATEWRSIVIASGCKTTFPAPLDQASRDNVPQHLVFDADNPSSLRQCARSARENARAMRTALTSEVWDAVNQTWAEMRRRGPDDTLGGRDLSEFIDWVKSRGALIRGHIDATLLRDEGHAFIEMGKWIERADATARILDVKYHVLLPSSSDVGGGLDYLQWLQVLRAANSATAYRHLYRRTIDPEGVVDLLVRNARSPRSLAAGARGVCNALESIGAHTNAQRAAHARAKALCTKLRADAVEQVIADGLHEWLTDFIYEINDLADQIGVAYGFDGQEVRLSEAAQ</sequence>
<comment type="caution">
    <text evidence="2">The sequence shown here is derived from an EMBL/GenBank/DDBJ whole genome shotgun (WGS) entry which is preliminary data.</text>
</comment>
<dbReference type="InterPro" id="IPR007296">
    <property type="entry name" value="DUF403"/>
</dbReference>
<dbReference type="OrthoDB" id="9803532at2"/>
<dbReference type="RefSeq" id="WP_132604774.1">
    <property type="nucleotide sequence ID" value="NZ_NRRP01000033.1"/>
</dbReference>
<dbReference type="EMBL" id="SLXL01000011">
    <property type="protein sequence ID" value="TCP21374.1"/>
    <property type="molecule type" value="Genomic_DNA"/>
</dbReference>
<dbReference type="Proteomes" id="UP000295733">
    <property type="component" value="Unassembled WGS sequence"/>
</dbReference>
<name>A0A4R2NJS0_RHOAD</name>
<dbReference type="AlphaFoldDB" id="A0A4R2NJS0"/>
<dbReference type="InterPro" id="IPR051680">
    <property type="entry name" value="ATP-dep_Glu-Cys_Ligase-2"/>
</dbReference>
<evidence type="ECO:0000259" key="1">
    <source>
        <dbReference type="Pfam" id="PF04168"/>
    </source>
</evidence>
<feature type="domain" description="DUF403" evidence="1">
    <location>
        <begin position="1"/>
        <end position="312"/>
    </location>
</feature>
<evidence type="ECO:0000313" key="2">
    <source>
        <dbReference type="EMBL" id="TCP21374.1"/>
    </source>
</evidence>
<evidence type="ECO:0000313" key="3">
    <source>
        <dbReference type="Proteomes" id="UP000295733"/>
    </source>
</evidence>